<keyword evidence="2" id="KW-0964">Secreted</keyword>
<dbReference type="SUPFAM" id="SSF51120">
    <property type="entry name" value="beta-Roll"/>
    <property type="match status" value="1"/>
</dbReference>
<protein>
    <recommendedName>
        <fullName evidence="5">Calcium-binding protein</fullName>
    </recommendedName>
</protein>
<dbReference type="Gene3D" id="2.150.10.10">
    <property type="entry name" value="Serralysin-like metalloprotease, C-terminal"/>
    <property type="match status" value="2"/>
</dbReference>
<sequence>MPSILGTNNADVLSFRGSSLNYTILGQGGNDNLTGGNGRDNLFGGLGDDTLDGSNGNDNLYGDFGNDLLIGGNGNDQLFGGVGSDVLFGDAGNDRLFGDLGDDIVYGGAGNDFLDGSLGNDLLFGDGGIDNLIGSAGSDVLFGGDGNDNLSGGTNGAVEDDEAGFFRDYLVGGAGSDVLSGFGGGVGIFEIDNLYGGGTVDDFGNVTNVNDNTQDIFVLGNAGSVFYTTAGADDYALIFDFVSGIDKLQINFSSGASYRPLTGNFVGDGRTDILLVADLASGTSDVVAILNGVSRLSGADLIAV</sequence>
<dbReference type="PANTHER" id="PTHR38340">
    <property type="entry name" value="S-LAYER PROTEIN"/>
    <property type="match status" value="1"/>
</dbReference>
<keyword evidence="4" id="KW-1185">Reference proteome</keyword>
<proteinExistence type="predicted"/>
<dbReference type="PANTHER" id="PTHR38340:SF1">
    <property type="entry name" value="S-LAYER PROTEIN"/>
    <property type="match status" value="1"/>
</dbReference>
<dbReference type="EMBL" id="JACJQH010000009">
    <property type="protein sequence ID" value="MBD2195315.1"/>
    <property type="molecule type" value="Genomic_DNA"/>
</dbReference>
<evidence type="ECO:0000256" key="2">
    <source>
        <dbReference type="ARBA" id="ARBA00022525"/>
    </source>
</evidence>
<evidence type="ECO:0000313" key="4">
    <source>
        <dbReference type="Proteomes" id="UP000658514"/>
    </source>
</evidence>
<reference evidence="3 4" key="1">
    <citation type="journal article" date="2020" name="ISME J.">
        <title>Comparative genomics reveals insights into cyanobacterial evolution and habitat adaptation.</title>
        <authorList>
            <person name="Chen M.Y."/>
            <person name="Teng W.K."/>
            <person name="Zhao L."/>
            <person name="Hu C.X."/>
            <person name="Zhou Y.K."/>
            <person name="Han B.P."/>
            <person name="Song L.R."/>
            <person name="Shu W.S."/>
        </authorList>
    </citation>
    <scope>NUCLEOTIDE SEQUENCE [LARGE SCALE GENOMIC DNA]</scope>
    <source>
        <strain evidence="3 4">FACHB-288</strain>
    </source>
</reference>
<dbReference type="RefSeq" id="WP_190539373.1">
    <property type="nucleotide sequence ID" value="NZ_CAWPNO010000128.1"/>
</dbReference>
<gene>
    <name evidence="3" type="ORF">H6G24_07370</name>
</gene>
<dbReference type="PROSITE" id="PS00330">
    <property type="entry name" value="HEMOLYSIN_CALCIUM"/>
    <property type="match status" value="3"/>
</dbReference>
<accession>A0ABR8A791</accession>
<evidence type="ECO:0008006" key="5">
    <source>
        <dbReference type="Google" id="ProtNLM"/>
    </source>
</evidence>
<evidence type="ECO:0000256" key="1">
    <source>
        <dbReference type="ARBA" id="ARBA00004613"/>
    </source>
</evidence>
<name>A0ABR8A791_9CYAN</name>
<organism evidence="3 4">
    <name type="scientific">Calothrix parietina FACHB-288</name>
    <dbReference type="NCBI Taxonomy" id="2692896"/>
    <lineage>
        <taxon>Bacteria</taxon>
        <taxon>Bacillati</taxon>
        <taxon>Cyanobacteriota</taxon>
        <taxon>Cyanophyceae</taxon>
        <taxon>Nostocales</taxon>
        <taxon>Calotrichaceae</taxon>
        <taxon>Calothrix</taxon>
    </lineage>
</organism>
<dbReference type="InterPro" id="IPR050557">
    <property type="entry name" value="RTX_toxin/Mannuronan_C5-epim"/>
</dbReference>
<dbReference type="InterPro" id="IPR011049">
    <property type="entry name" value="Serralysin-like_metalloprot_C"/>
</dbReference>
<evidence type="ECO:0000313" key="3">
    <source>
        <dbReference type="EMBL" id="MBD2195315.1"/>
    </source>
</evidence>
<dbReference type="PRINTS" id="PR00313">
    <property type="entry name" value="CABNDNGRPT"/>
</dbReference>
<dbReference type="Pfam" id="PF00353">
    <property type="entry name" value="HemolysinCabind"/>
    <property type="match status" value="5"/>
</dbReference>
<dbReference type="Proteomes" id="UP000658514">
    <property type="component" value="Unassembled WGS sequence"/>
</dbReference>
<dbReference type="InterPro" id="IPR018511">
    <property type="entry name" value="Hemolysin-typ_Ca-bd_CS"/>
</dbReference>
<dbReference type="InterPro" id="IPR001343">
    <property type="entry name" value="Hemolysn_Ca-bd"/>
</dbReference>
<comment type="caution">
    <text evidence="3">The sequence shown here is derived from an EMBL/GenBank/DDBJ whole genome shotgun (WGS) entry which is preliminary data.</text>
</comment>
<comment type="subcellular location">
    <subcellularLocation>
        <location evidence="1">Secreted</location>
    </subcellularLocation>
</comment>